<keyword evidence="2" id="KW-1185">Reference proteome</keyword>
<accession>A0A9P9JUZ7</accession>
<dbReference type="AlphaFoldDB" id="A0A9P9JUZ7"/>
<feature type="non-terminal residue" evidence="1">
    <location>
        <position position="1"/>
    </location>
</feature>
<organism evidence="1 2">
    <name type="scientific">Fusarium solani</name>
    <name type="common">Filamentous fungus</name>
    <dbReference type="NCBI Taxonomy" id="169388"/>
    <lineage>
        <taxon>Eukaryota</taxon>
        <taxon>Fungi</taxon>
        <taxon>Dikarya</taxon>
        <taxon>Ascomycota</taxon>
        <taxon>Pezizomycotina</taxon>
        <taxon>Sordariomycetes</taxon>
        <taxon>Hypocreomycetidae</taxon>
        <taxon>Hypocreales</taxon>
        <taxon>Nectriaceae</taxon>
        <taxon>Fusarium</taxon>
        <taxon>Fusarium solani species complex</taxon>
    </lineage>
</organism>
<dbReference type="Proteomes" id="UP000736672">
    <property type="component" value="Unassembled WGS sequence"/>
</dbReference>
<reference evidence="1" key="1">
    <citation type="journal article" date="2021" name="Nat. Commun.">
        <title>Genetic determinants of endophytism in the Arabidopsis root mycobiome.</title>
        <authorList>
            <person name="Mesny F."/>
            <person name="Miyauchi S."/>
            <person name="Thiergart T."/>
            <person name="Pickel B."/>
            <person name="Atanasova L."/>
            <person name="Karlsson M."/>
            <person name="Huettel B."/>
            <person name="Barry K.W."/>
            <person name="Haridas S."/>
            <person name="Chen C."/>
            <person name="Bauer D."/>
            <person name="Andreopoulos W."/>
            <person name="Pangilinan J."/>
            <person name="LaButti K."/>
            <person name="Riley R."/>
            <person name="Lipzen A."/>
            <person name="Clum A."/>
            <person name="Drula E."/>
            <person name="Henrissat B."/>
            <person name="Kohler A."/>
            <person name="Grigoriev I.V."/>
            <person name="Martin F.M."/>
            <person name="Hacquard S."/>
        </authorList>
    </citation>
    <scope>NUCLEOTIDE SEQUENCE</scope>
    <source>
        <strain evidence="1">FSSC 5 MPI-SDFR-AT-0091</strain>
    </source>
</reference>
<gene>
    <name evidence="1" type="ORF">B0J15DRAFT_411114</name>
</gene>
<protein>
    <submittedName>
        <fullName evidence="1">Uncharacterized protein</fullName>
    </submittedName>
</protein>
<name>A0A9P9JUZ7_FUSSL</name>
<comment type="caution">
    <text evidence="1">The sequence shown here is derived from an EMBL/GenBank/DDBJ whole genome shotgun (WGS) entry which is preliminary data.</text>
</comment>
<sequence>IIPKFRDAPAKKGGYWAWCYREALRDRLLLFYDELRRFCQDTTSILSAKKTIEWLQTPAVKYPDRPAQCLI</sequence>
<proteinExistence type="predicted"/>
<dbReference type="EMBL" id="JAGTJS010000042">
    <property type="protein sequence ID" value="KAH7229949.1"/>
    <property type="molecule type" value="Genomic_DNA"/>
</dbReference>
<evidence type="ECO:0000313" key="1">
    <source>
        <dbReference type="EMBL" id="KAH7229949.1"/>
    </source>
</evidence>
<evidence type="ECO:0000313" key="2">
    <source>
        <dbReference type="Proteomes" id="UP000736672"/>
    </source>
</evidence>